<feature type="transmembrane region" description="Helical" evidence="12">
    <location>
        <begin position="494"/>
        <end position="520"/>
    </location>
</feature>
<evidence type="ECO:0000256" key="6">
    <source>
        <dbReference type="ARBA" id="ARBA00022781"/>
    </source>
</evidence>
<evidence type="ECO:0000256" key="5">
    <source>
        <dbReference type="ARBA" id="ARBA00022692"/>
    </source>
</evidence>
<protein>
    <submittedName>
        <fullName evidence="13">Otopetrin-1</fullName>
    </submittedName>
</protein>
<keyword evidence="3" id="KW-0813">Transport</keyword>
<keyword evidence="10" id="KW-0407">Ion channel</keyword>
<evidence type="ECO:0000256" key="4">
    <source>
        <dbReference type="ARBA" id="ARBA00022475"/>
    </source>
</evidence>
<feature type="compositionally biased region" description="Basic and acidic residues" evidence="11">
    <location>
        <begin position="15"/>
        <end position="24"/>
    </location>
</feature>
<keyword evidence="8" id="KW-0406">Ion transport</keyword>
<reference evidence="13 14" key="1">
    <citation type="submission" date="2019-01" db="EMBL/GenBank/DDBJ databases">
        <title>Genome Assembly of Collichthys lucidus.</title>
        <authorList>
            <person name="Cai M."/>
            <person name="Xiao S."/>
        </authorList>
    </citation>
    <scope>NUCLEOTIDE SEQUENCE [LARGE SCALE GENOMIC DNA]</scope>
    <source>
        <strain evidence="13">JT15FE1705JMU</strain>
        <tissue evidence="13">Muscle</tissue>
    </source>
</reference>
<feature type="transmembrane region" description="Helical" evidence="12">
    <location>
        <begin position="316"/>
        <end position="336"/>
    </location>
</feature>
<evidence type="ECO:0000256" key="12">
    <source>
        <dbReference type="SAM" id="Phobius"/>
    </source>
</evidence>
<dbReference type="AlphaFoldDB" id="A0A4U5U953"/>
<comment type="similarity">
    <text evidence="2">Belongs to the otopetrin family.</text>
</comment>
<feature type="transmembrane region" description="Helical" evidence="12">
    <location>
        <begin position="242"/>
        <end position="262"/>
    </location>
</feature>
<keyword evidence="9 12" id="KW-0472">Membrane</keyword>
<feature type="transmembrane region" description="Helical" evidence="12">
    <location>
        <begin position="457"/>
        <end position="482"/>
    </location>
</feature>
<keyword evidence="4" id="KW-1003">Cell membrane</keyword>
<keyword evidence="5 12" id="KW-0812">Transmembrane</keyword>
<feature type="transmembrane region" description="Helical" evidence="12">
    <location>
        <begin position="102"/>
        <end position="119"/>
    </location>
</feature>
<evidence type="ECO:0000256" key="9">
    <source>
        <dbReference type="ARBA" id="ARBA00023136"/>
    </source>
</evidence>
<name>A0A4U5U953_COLLU</name>
<sequence length="752" mass="85616">MAVPDVEKKKKKKLNKQERKEARQQKNGKAVKGADKTVAQEPEEDHAGKKKKKDRKRKHSSEENGVEEQNGHDAENETSSKKKKTSQEEKDAKPLPRFNRHSVFWIVASVGVTYYVDFLRNIMENEDIKSWWFNVGLILLGICLSLAMFCIVYLEWFKGIEHYDHEYPAIPPITTAAFIAASCSSEHDKKVFSKLKQSLSGDYPRKNAEILSGQYGTNVLLIGASLMLAIAHHGPAVKEEHLLSFVTCLMILQLIWMMWYILVRDRQKNSRTEKDVHATTCWIRGGLTLLALLSLIMDAFRIGYYVGYQSCVSAVLGVYPVIHATHTIAQVHFLWFHIKDVIKSFETFERFGVIHAVFTNLLLWCNGVMSEAEHFLNNHKRRLSALGYGNLTIVHSEPHCNCTTSTCSMFSSSLYYLYPFNIEYHIFVSAMLFVMWKNIGRTIDLSSNQKRMATKTQGLTLGPILGLLALASTIGILVVYITHVEESLRMRQSAISMFYIYGMVMLVFMCSASASGLLIYRADHMPLDTSKNPSRQLDTELLFGSSIGSWLMSWCSIVAVLGTNSSPPYRWTNLIYSLLIVLEKYIQNLFIIESLYRQQEDTESEDPELPAAPEIFSVTSSLAPPYNGIINRAYETPDRTCVTMENEQEESGEVYRCPRKPSEVPLPVGNKVVDPPNIKRQILKNIAVFLLMCNISLWILPAFGCRPQYDNGLEQETFGFSIWTTVLNFAIPLNLFYRMHSVASLFEVFRRV</sequence>
<evidence type="ECO:0000256" key="1">
    <source>
        <dbReference type="ARBA" id="ARBA00004651"/>
    </source>
</evidence>
<gene>
    <name evidence="13" type="ORF">D9C73_005617</name>
</gene>
<evidence type="ECO:0000313" key="14">
    <source>
        <dbReference type="Proteomes" id="UP000298787"/>
    </source>
</evidence>
<feature type="transmembrane region" description="Helical" evidence="12">
    <location>
        <begin position="415"/>
        <end position="436"/>
    </location>
</feature>
<feature type="transmembrane region" description="Helical" evidence="12">
    <location>
        <begin position="282"/>
        <end position="304"/>
    </location>
</feature>
<keyword evidence="7 12" id="KW-1133">Transmembrane helix</keyword>
<feature type="compositionally biased region" description="Basic and acidic residues" evidence="11">
    <location>
        <begin position="69"/>
        <end position="93"/>
    </location>
</feature>
<organism evidence="13 14">
    <name type="scientific">Collichthys lucidus</name>
    <name type="common">Big head croaker</name>
    <name type="synonym">Sciaena lucida</name>
    <dbReference type="NCBI Taxonomy" id="240159"/>
    <lineage>
        <taxon>Eukaryota</taxon>
        <taxon>Metazoa</taxon>
        <taxon>Chordata</taxon>
        <taxon>Craniata</taxon>
        <taxon>Vertebrata</taxon>
        <taxon>Euteleostomi</taxon>
        <taxon>Actinopterygii</taxon>
        <taxon>Neopterygii</taxon>
        <taxon>Teleostei</taxon>
        <taxon>Neoteleostei</taxon>
        <taxon>Acanthomorphata</taxon>
        <taxon>Eupercaria</taxon>
        <taxon>Sciaenidae</taxon>
        <taxon>Collichthys</taxon>
    </lineage>
</organism>
<feature type="transmembrane region" description="Helical" evidence="12">
    <location>
        <begin position="541"/>
        <end position="562"/>
    </location>
</feature>
<evidence type="ECO:0000256" key="10">
    <source>
        <dbReference type="ARBA" id="ARBA00023303"/>
    </source>
</evidence>
<dbReference type="InterPro" id="IPR004878">
    <property type="entry name" value="Otopetrin"/>
</dbReference>
<dbReference type="STRING" id="240159.A0A4U5U953"/>
<feature type="transmembrane region" description="Helical" evidence="12">
    <location>
        <begin position="215"/>
        <end position="236"/>
    </location>
</feature>
<feature type="transmembrane region" description="Helical" evidence="12">
    <location>
        <begin position="720"/>
        <end position="737"/>
    </location>
</feature>
<feature type="transmembrane region" description="Helical" evidence="12">
    <location>
        <begin position="682"/>
        <end position="700"/>
    </location>
</feature>
<keyword evidence="14" id="KW-1185">Reference proteome</keyword>
<dbReference type="PANTHER" id="PTHR21522">
    <property type="entry name" value="PROTON CHANNEL OTOP"/>
    <property type="match status" value="1"/>
</dbReference>
<dbReference type="EMBL" id="CM014082">
    <property type="protein sequence ID" value="TKS70934.1"/>
    <property type="molecule type" value="Genomic_DNA"/>
</dbReference>
<dbReference type="GO" id="GO:0042472">
    <property type="term" value="P:inner ear morphogenesis"/>
    <property type="evidence" value="ECO:0007669"/>
    <property type="project" value="TreeGrafter"/>
</dbReference>
<accession>A0A4U5U953</accession>
<evidence type="ECO:0000256" key="7">
    <source>
        <dbReference type="ARBA" id="ARBA00022989"/>
    </source>
</evidence>
<evidence type="ECO:0000256" key="3">
    <source>
        <dbReference type="ARBA" id="ARBA00022448"/>
    </source>
</evidence>
<dbReference type="GO" id="GO:0015252">
    <property type="term" value="F:proton channel activity"/>
    <property type="evidence" value="ECO:0007669"/>
    <property type="project" value="InterPro"/>
</dbReference>
<proteinExistence type="inferred from homology"/>
<feature type="transmembrane region" description="Helical" evidence="12">
    <location>
        <begin position="131"/>
        <end position="154"/>
    </location>
</feature>
<feature type="transmembrane region" description="Helical" evidence="12">
    <location>
        <begin position="574"/>
        <end position="592"/>
    </location>
</feature>
<dbReference type="Pfam" id="PF03189">
    <property type="entry name" value="Otopetrin"/>
    <property type="match status" value="3"/>
</dbReference>
<dbReference type="Pfam" id="PF20479">
    <property type="entry name" value="TMEM128"/>
    <property type="match status" value="1"/>
</dbReference>
<evidence type="ECO:0000256" key="11">
    <source>
        <dbReference type="SAM" id="MobiDB-lite"/>
    </source>
</evidence>
<feature type="compositionally biased region" description="Basic residues" evidence="11">
    <location>
        <begin position="48"/>
        <end position="59"/>
    </location>
</feature>
<dbReference type="Proteomes" id="UP000298787">
    <property type="component" value="Chromosome 5"/>
</dbReference>
<comment type="subcellular location">
    <subcellularLocation>
        <location evidence="1">Cell membrane</location>
        <topology evidence="1">Multi-pass membrane protein</topology>
    </subcellularLocation>
</comment>
<dbReference type="PANTHER" id="PTHR21522:SF19">
    <property type="entry name" value="PROTON CHANNEL OTOP1"/>
    <property type="match status" value="1"/>
</dbReference>
<evidence type="ECO:0000313" key="13">
    <source>
        <dbReference type="EMBL" id="TKS70934.1"/>
    </source>
</evidence>
<feature type="region of interest" description="Disordered" evidence="11">
    <location>
        <begin position="1"/>
        <end position="93"/>
    </location>
</feature>
<evidence type="ECO:0000256" key="8">
    <source>
        <dbReference type="ARBA" id="ARBA00023065"/>
    </source>
</evidence>
<keyword evidence="6" id="KW-0375">Hydrogen ion transport</keyword>
<dbReference type="InterPro" id="IPR033579">
    <property type="entry name" value="TMEM128"/>
</dbReference>
<feature type="transmembrane region" description="Helical" evidence="12">
    <location>
        <begin position="348"/>
        <end position="369"/>
    </location>
</feature>
<evidence type="ECO:0000256" key="2">
    <source>
        <dbReference type="ARBA" id="ARBA00006513"/>
    </source>
</evidence>
<dbReference type="GO" id="GO:0005886">
    <property type="term" value="C:plasma membrane"/>
    <property type="evidence" value="ECO:0007669"/>
    <property type="project" value="UniProtKB-SubCell"/>
</dbReference>